<protein>
    <submittedName>
        <fullName evidence="1">Uncharacterized protein</fullName>
    </submittedName>
</protein>
<keyword evidence="2" id="KW-1185">Reference proteome</keyword>
<sequence length="1252" mass="138352">MAFPLLFILILLSLRTKLSLCDPRATEAARICTNTSAAPSDRGLFMANFYAAIDAMGAQVATQGYGSAVNGSGNTTVYFFGECMKDLSRNDCDHCFAQIKIRILNCSAIPTLIRAPNNDGFFVGSVTTGNLSVYGLAQCWEFVSRSGCGDCLANAVSQIGSCLSMEDGRNLNSGCYMRYSTSKFYYNDSSTDRRPRKGGGNRLAVILAATSAGVAFLLIAATMSFFARKKRLKKRKERKQLGALLVSVNKSRLNFSYETLEHATNYFHNSNKLGEGGSGSVYKGILPDGQIVAVKRLFSNTRQWVDHFFNEVNLISEIDHKNLVKLLGCSITGPESLLVYEFVANQSVHDHLFVKKNVQPLTWEERYKIILGTAEGLAYLHEESNLRIIHRDIKLSNVLLDDDFSPKIADFGLARLFPEDNTHISTVIAGTLGYMAPEYIVRGKLTEKADVYSFGVLVMEVVSGKKNISFAQKEHSILQMAWNLYRLGTPCEAVDPSLQGKFEEQEAHKLLQIGLLCVQASAELRPSMSLVVKMMKDNYEIPQPTQPPFLIAGSAESIHARLSLNQTYINQPTSLSLSLSTNNYPYAETHSNSFISMAFPMLFILILLSLRTKLSLCDPRATEAARICTNTSAAPSDRRVFVANFLAAVEAMSAQVATQGYGSAINGSGNTTVYFFGECMKDLSRNDCDHCFAQIKIRILSCLAFQTLIRGGRISYDGCYIRYDEYMFFNESLSAVNRTVCGSVDFGGNKTFSGENVVDLVRNLSVEAPNNDGFFVGSVTTGNLSVYGLAQCWEFVNRSGCGDCLANAVSQIGSCLSMEDGRVLNSGCYMRYSTSKFYYNDSSTDPRPGKGGGNRLAVILAATSAGVAFLLIAATMTFFARKKRLKKRRERKQLGALLVSVNNSRLNFSYETLEHATNYFHNSNKLGQGGSGSVYKGILPDGQVVAVKRLFFNTRQWVDHFFNEVNLISEIDHKNLVKLLGCSITGPESLLVYEFVANQSVHDHLFGCSPPIYGKKDVQQPLTWEERYKIILGTAEGLAYLHEESNLRIIHRDIKLSNVLLDDDFSPKIADFGLARLFPEDKTHISTVIAGTLGYMAPEYIVRGKLTEKADVYSFGVLVMEVVSGKKNISFAQKEHSILQMAWNLYRLGTPCEAVDPSLQGKFEEQEARKLLQIGLLCVQASAELRPSMSMVVKMMKGNYEIPQPTQPPFLIAGSAESSTQSAQSRTSHSRPESHNTQSSGNNISENFIKPR</sequence>
<organism evidence="1 2">
    <name type="scientific">Rhododendron molle</name>
    <name type="common">Chinese azalea</name>
    <name type="synonym">Azalea mollis</name>
    <dbReference type="NCBI Taxonomy" id="49168"/>
    <lineage>
        <taxon>Eukaryota</taxon>
        <taxon>Viridiplantae</taxon>
        <taxon>Streptophyta</taxon>
        <taxon>Embryophyta</taxon>
        <taxon>Tracheophyta</taxon>
        <taxon>Spermatophyta</taxon>
        <taxon>Magnoliopsida</taxon>
        <taxon>eudicotyledons</taxon>
        <taxon>Gunneridae</taxon>
        <taxon>Pentapetalae</taxon>
        <taxon>asterids</taxon>
        <taxon>Ericales</taxon>
        <taxon>Ericaceae</taxon>
        <taxon>Ericoideae</taxon>
        <taxon>Rhodoreae</taxon>
        <taxon>Rhododendron</taxon>
    </lineage>
</organism>
<reference evidence="1" key="1">
    <citation type="submission" date="2022-02" db="EMBL/GenBank/DDBJ databases">
        <title>Plant Genome Project.</title>
        <authorList>
            <person name="Zhang R.-G."/>
        </authorList>
    </citation>
    <scope>NUCLEOTIDE SEQUENCE</scope>
    <source>
        <strain evidence="1">AT1</strain>
    </source>
</reference>
<evidence type="ECO:0000313" key="2">
    <source>
        <dbReference type="Proteomes" id="UP001062846"/>
    </source>
</evidence>
<accession>A0ACC0LEN0</accession>
<gene>
    <name evidence="1" type="ORF">RHMOL_Rhmol12G0045800</name>
</gene>
<dbReference type="EMBL" id="CM046399">
    <property type="protein sequence ID" value="KAI8527040.1"/>
    <property type="molecule type" value="Genomic_DNA"/>
</dbReference>
<dbReference type="Proteomes" id="UP001062846">
    <property type="component" value="Chromosome 12"/>
</dbReference>
<comment type="caution">
    <text evidence="1">The sequence shown here is derived from an EMBL/GenBank/DDBJ whole genome shotgun (WGS) entry which is preliminary data.</text>
</comment>
<name>A0ACC0LEN0_RHOML</name>
<proteinExistence type="predicted"/>
<evidence type="ECO:0000313" key="1">
    <source>
        <dbReference type="EMBL" id="KAI8527040.1"/>
    </source>
</evidence>